<dbReference type="EMBL" id="JAUSUC010000006">
    <property type="protein sequence ID" value="MDQ0214422.1"/>
    <property type="molecule type" value="Genomic_DNA"/>
</dbReference>
<feature type="compositionally biased region" description="Basic and acidic residues" evidence="1">
    <location>
        <begin position="21"/>
        <end position="30"/>
    </location>
</feature>
<evidence type="ECO:0000313" key="3">
    <source>
        <dbReference type="Proteomes" id="UP001237207"/>
    </source>
</evidence>
<dbReference type="Proteomes" id="UP001237207">
    <property type="component" value="Unassembled WGS sequence"/>
</dbReference>
<evidence type="ECO:0000256" key="1">
    <source>
        <dbReference type="SAM" id="MobiDB-lite"/>
    </source>
</evidence>
<accession>A0AAJ1SZB3</accession>
<evidence type="ECO:0000313" key="2">
    <source>
        <dbReference type="EMBL" id="MDQ0214422.1"/>
    </source>
</evidence>
<dbReference type="AlphaFoldDB" id="A0AAJ1SZB3"/>
<name>A0AAJ1SZB3_9BACI</name>
<proteinExistence type="predicted"/>
<keyword evidence="3" id="KW-1185">Reference proteome</keyword>
<gene>
    <name evidence="2" type="ORF">J2S13_000818</name>
</gene>
<sequence length="30" mass="3288">MEKDQEGICTMNGEKGGPLKLGEKPKRILS</sequence>
<organism evidence="2 3">
    <name type="scientific">Oikeobacillus pervagus</name>
    <dbReference type="NCBI Taxonomy" id="1325931"/>
    <lineage>
        <taxon>Bacteria</taxon>
        <taxon>Bacillati</taxon>
        <taxon>Bacillota</taxon>
        <taxon>Bacilli</taxon>
        <taxon>Bacillales</taxon>
        <taxon>Bacillaceae</taxon>
        <taxon>Oikeobacillus</taxon>
    </lineage>
</organism>
<feature type="region of interest" description="Disordered" evidence="1">
    <location>
        <begin position="1"/>
        <end position="30"/>
    </location>
</feature>
<comment type="caution">
    <text evidence="2">The sequence shown here is derived from an EMBL/GenBank/DDBJ whole genome shotgun (WGS) entry which is preliminary data.</text>
</comment>
<protein>
    <submittedName>
        <fullName evidence="2">Uncharacterized protein</fullName>
    </submittedName>
</protein>
<reference evidence="2" key="1">
    <citation type="submission" date="2023-07" db="EMBL/GenBank/DDBJ databases">
        <title>Genomic Encyclopedia of Type Strains, Phase IV (KMG-IV): sequencing the most valuable type-strain genomes for metagenomic binning, comparative biology and taxonomic classification.</title>
        <authorList>
            <person name="Goeker M."/>
        </authorList>
    </citation>
    <scope>NUCLEOTIDE SEQUENCE</scope>
    <source>
        <strain evidence="2">DSM 23947</strain>
    </source>
</reference>